<dbReference type="GeneID" id="93389353"/>
<name>A0A426JCS0_9GAMM</name>
<comment type="catalytic activity">
    <reaction evidence="4">
        <text>[glutaredoxin]-dithiol + arsenate + glutathione + H(+) = glutathionyl-S-S-[glutaredoxin] + arsenite + H2O</text>
        <dbReference type="Rhea" id="RHEA:22016"/>
        <dbReference type="Rhea" id="RHEA-COMP:10729"/>
        <dbReference type="Rhea" id="RHEA-COMP:17668"/>
        <dbReference type="ChEBI" id="CHEBI:15377"/>
        <dbReference type="ChEBI" id="CHEBI:15378"/>
        <dbReference type="ChEBI" id="CHEBI:29242"/>
        <dbReference type="ChEBI" id="CHEBI:29950"/>
        <dbReference type="ChEBI" id="CHEBI:48597"/>
        <dbReference type="ChEBI" id="CHEBI:57925"/>
        <dbReference type="ChEBI" id="CHEBI:146199"/>
        <dbReference type="EC" id="1.20.4.1"/>
    </reaction>
</comment>
<dbReference type="InterPro" id="IPR006659">
    <property type="entry name" value="Arsenate_reductase"/>
</dbReference>
<dbReference type="PROSITE" id="PS51353">
    <property type="entry name" value="ARSC"/>
    <property type="match status" value="1"/>
</dbReference>
<comment type="caution">
    <text evidence="5">The sequence shown here is derived from an EMBL/GenBank/DDBJ whole genome shotgun (WGS) entry which is preliminary data.</text>
</comment>
<dbReference type="InterPro" id="IPR006660">
    <property type="entry name" value="Arsenate_reductase-like"/>
</dbReference>
<keyword evidence="2 4" id="KW-0560">Oxidoreductase</keyword>
<evidence type="ECO:0000256" key="1">
    <source>
        <dbReference type="ARBA" id="ARBA00007198"/>
    </source>
</evidence>
<evidence type="ECO:0000256" key="2">
    <source>
        <dbReference type="ARBA" id="ARBA00023002"/>
    </source>
</evidence>
<dbReference type="NCBIfam" id="TIGR00014">
    <property type="entry name" value="arsC"/>
    <property type="match status" value="1"/>
</dbReference>
<dbReference type="SUPFAM" id="SSF52833">
    <property type="entry name" value="Thioredoxin-like"/>
    <property type="match status" value="1"/>
</dbReference>
<protein>
    <recommendedName>
        <fullName evidence="4">Arsenate reductase</fullName>
        <ecNumber evidence="4">1.20.4.1</ecNumber>
    </recommendedName>
</protein>
<dbReference type="InterPro" id="IPR036249">
    <property type="entry name" value="Thioredoxin-like_sf"/>
</dbReference>
<comment type="similarity">
    <text evidence="1 3 4">Belongs to the ArsC family.</text>
</comment>
<evidence type="ECO:0000313" key="6">
    <source>
        <dbReference type="Proteomes" id="UP000256817"/>
    </source>
</evidence>
<dbReference type="Gene3D" id="3.40.30.10">
    <property type="entry name" value="Glutaredoxin"/>
    <property type="match status" value="1"/>
</dbReference>
<gene>
    <name evidence="5" type="primary">arsC</name>
    <name evidence="5" type="ORF">DMB85_004145</name>
</gene>
<dbReference type="Pfam" id="PF03960">
    <property type="entry name" value="ArsC"/>
    <property type="match status" value="1"/>
</dbReference>
<dbReference type="EMBL" id="QHJW02000009">
    <property type="protein sequence ID" value="RRO10929.1"/>
    <property type="molecule type" value="Genomic_DNA"/>
</dbReference>
<keyword evidence="6" id="KW-1185">Reference proteome</keyword>
<dbReference type="PANTHER" id="PTHR30041">
    <property type="entry name" value="ARSENATE REDUCTASE"/>
    <property type="match status" value="1"/>
</dbReference>
<dbReference type="Proteomes" id="UP000256817">
    <property type="component" value="Unassembled WGS sequence"/>
</dbReference>
<evidence type="ECO:0000313" key="5">
    <source>
        <dbReference type="EMBL" id="RRO10929.1"/>
    </source>
</evidence>
<sequence>MTPSPTKTSVTIYHNPRCSKSRETLALLQEHNITPDVVLYLDTPPDAATLSQLIKQLGFTSARELMRTKEEIYQQLGLSDAALTEAQLIQAMIDNPKLIERPIVVAQGQARIGRPPEQVLEIL</sequence>
<dbReference type="CDD" id="cd03034">
    <property type="entry name" value="ArsC_ArsC"/>
    <property type="match status" value="1"/>
</dbReference>
<reference evidence="5" key="1">
    <citation type="submission" date="2018-11" db="EMBL/GenBank/DDBJ databases">
        <title>Draft genome sequences of proposed Pectobacterium aquaticum sp. nov. isolated in France from fresh water.</title>
        <authorList>
            <person name="Pedron J."/>
            <person name="Barny M.A."/>
        </authorList>
    </citation>
    <scope>NUCLEOTIDE SEQUENCE [LARGE SCALE GENOMIC DNA]</scope>
    <source>
        <strain evidence="5">A35-S23-M15</strain>
    </source>
</reference>
<organism evidence="5 6">
    <name type="scientific">Pectobacterium aquaticum</name>
    <dbReference type="NCBI Taxonomy" id="2204145"/>
    <lineage>
        <taxon>Bacteria</taxon>
        <taxon>Pseudomonadati</taxon>
        <taxon>Pseudomonadota</taxon>
        <taxon>Gammaproteobacteria</taxon>
        <taxon>Enterobacterales</taxon>
        <taxon>Pectobacteriaceae</taxon>
        <taxon>Pectobacterium</taxon>
    </lineage>
</organism>
<proteinExistence type="inferred from homology"/>
<dbReference type="RefSeq" id="WP_102116715.1">
    <property type="nucleotide sequence ID" value="NZ_QHJU02000018.1"/>
</dbReference>
<accession>A0A426JCS0</accession>
<dbReference type="GO" id="GO:0008794">
    <property type="term" value="F:arsenate reductase (glutaredoxin) activity"/>
    <property type="evidence" value="ECO:0007669"/>
    <property type="project" value="UniProtKB-EC"/>
</dbReference>
<evidence type="ECO:0000256" key="3">
    <source>
        <dbReference type="PROSITE-ProRule" id="PRU01282"/>
    </source>
</evidence>
<dbReference type="EC" id="1.20.4.1" evidence="4"/>
<evidence type="ECO:0000256" key="4">
    <source>
        <dbReference type="RuleBase" id="RU362029"/>
    </source>
</evidence>
<dbReference type="PANTHER" id="PTHR30041:SF4">
    <property type="entry name" value="ARSENATE REDUCTASE"/>
    <property type="match status" value="1"/>
</dbReference>